<feature type="chain" id="PRO_5026791403" evidence="8">
    <location>
        <begin position="22"/>
        <end position="1171"/>
    </location>
</feature>
<evidence type="ECO:0000256" key="1">
    <source>
        <dbReference type="ARBA" id="ARBA00004571"/>
    </source>
</evidence>
<evidence type="ECO:0000313" key="11">
    <source>
        <dbReference type="Proteomes" id="UP000464577"/>
    </source>
</evidence>
<evidence type="ECO:0000256" key="4">
    <source>
        <dbReference type="ARBA" id="ARBA00022692"/>
    </source>
</evidence>
<dbReference type="AlphaFoldDB" id="A0A6P1VWW9"/>
<dbReference type="SUPFAM" id="SSF56935">
    <property type="entry name" value="Porins"/>
    <property type="match status" value="1"/>
</dbReference>
<reference evidence="10 11" key="1">
    <citation type="submission" date="2019-11" db="EMBL/GenBank/DDBJ databases">
        <title>Spirosoma endbachense sp. nov., isolated from a natural salt meadow.</title>
        <authorList>
            <person name="Rojas J."/>
            <person name="Ambika Manirajan B."/>
            <person name="Ratering S."/>
            <person name="Suarez C."/>
            <person name="Geissler-Plaum R."/>
            <person name="Schnell S."/>
        </authorList>
    </citation>
    <scope>NUCLEOTIDE SEQUENCE [LARGE SCALE GENOMIC DNA]</scope>
    <source>
        <strain evidence="10 11">I-24</strain>
    </source>
</reference>
<dbReference type="PROSITE" id="PS00018">
    <property type="entry name" value="EF_HAND_1"/>
    <property type="match status" value="1"/>
</dbReference>
<keyword evidence="8" id="KW-0732">Signal</keyword>
<proteinExistence type="inferred from homology"/>
<keyword evidence="2 7" id="KW-0813">Transport</keyword>
<dbReference type="InterPro" id="IPR037066">
    <property type="entry name" value="Plug_dom_sf"/>
</dbReference>
<sequence length="1171" mass="127904">MNIRLLSMTVCFMCCLIGATAQDLATTKRTAGQLTNTYKQPQHLLKDVLTDLEKRFGVHFLYEGTIVNNQLVQYKINQKDKIDTVLKRILTNGLQYQRVDGTLYAIFPAAGSPKAIALPENDRPLSLTSTALATDLSLTGLVTDPETNQGLPGVSIVLKGTTTGTNTDGNGRYKITVPDEKAILVFSYVGYLPQEVVVGNQTSINLTLKLDTKSLDEVVVVGYGEQQKKLITGATSQVKGADIQKRNNTGVLDALKGQVSGLNVTKVSAQPGDGFKVSIRGLGTIGNSSPLYVVDGVPVPDISALNPSDIESLDILKDAASAAIYGSRASNGVILIATKKGKIGKASISYDAYYGIQNVAKKMDFLGAKDYLMLTAEYYTNNKIAVPNFSTLIPGYAGIADGSWNGTNWLDATSNKNAPIQNHSVNISGGTDQSIYSMGLSLNTEEGIVGKPATPNYNRLTFRMNSEYTLIKKGNLDILKIGENFNYASTDRRVTIGEGAGNETSFAAVVTGSPVIQLYNPNPTVQGPYLYYPYNVYGSPTGVAPTAPNPLAWLDYEKSGSFRRGTNLNGNIYLTLQPIKGLVFRSSFGINSYSTSDRSFVPAYLLSATTATTYFFNPMDRTSQAIQVGTKWIFDNTLTYKFSLPNQHNLDLMVGGSAEKIGIGETLSGDNANSLFNSFEYAYLVNNKTVDPAFTHLSGTPQIMSRIASGFGRFSYDYKQTYLMTAVFRADGSSNFAPGKRWGYFPSLSVGWVVTNEGFADKTKGWLDFLKFRASWGQNGNQAISPFQYLSTISFNGAPFFRYSDKTKFDNGGYPNILPNPDVSWETSIQTDIGLDARFLRSRLGLTLDWYNKLTKDWLLQAPILASDGTGAPYINGGDVQNRGLEIALSWNDQIGQFNYGLSANVAHQDNKVTRIANPEGIIHGPIGALHADQKETYRAEVGKPIGYFWGLQSNGLFQNPDEVQSYKNSAGKVIQPAAQPGDMRYVDRNDDGVIDQSDYTQLGNPNPKFVFGFSFTCSYKGFDLSAITNGVSGNQVIWNYFNNTNHGTYNWSTLALDRWHGEGTSNTTPRINTGSTQDITLSDRFVSDAGFWRMSNLTVGYNFKTLWNRLPMKQARFYVSGQNLFTLTKYQGFNPEVGSGGKNGGNWAGGVDSAPYPLARTFLLGVSIKL</sequence>
<dbReference type="RefSeq" id="WP_162387279.1">
    <property type="nucleotide sequence ID" value="NZ_CP045997.1"/>
</dbReference>
<keyword evidence="11" id="KW-1185">Reference proteome</keyword>
<evidence type="ECO:0000256" key="5">
    <source>
        <dbReference type="ARBA" id="ARBA00023136"/>
    </source>
</evidence>
<keyword evidence="4 7" id="KW-0812">Transmembrane</keyword>
<comment type="subcellular location">
    <subcellularLocation>
        <location evidence="1 7">Cell outer membrane</location>
        <topology evidence="1 7">Multi-pass membrane protein</topology>
    </subcellularLocation>
</comment>
<keyword evidence="5 7" id="KW-0472">Membrane</keyword>
<evidence type="ECO:0000256" key="3">
    <source>
        <dbReference type="ARBA" id="ARBA00022452"/>
    </source>
</evidence>
<evidence type="ECO:0000313" key="10">
    <source>
        <dbReference type="EMBL" id="QHV96868.1"/>
    </source>
</evidence>
<keyword evidence="6 7" id="KW-0998">Cell outer membrane</keyword>
<dbReference type="Gene3D" id="2.60.40.1120">
    <property type="entry name" value="Carboxypeptidase-like, regulatory domain"/>
    <property type="match status" value="1"/>
</dbReference>
<dbReference type="InterPro" id="IPR023996">
    <property type="entry name" value="TonB-dep_OMP_SusC/RagA"/>
</dbReference>
<dbReference type="SUPFAM" id="SSF49464">
    <property type="entry name" value="Carboxypeptidase regulatory domain-like"/>
    <property type="match status" value="1"/>
</dbReference>
<dbReference type="InterPro" id="IPR008969">
    <property type="entry name" value="CarboxyPept-like_regulatory"/>
</dbReference>
<protein>
    <submittedName>
        <fullName evidence="10">SusC/RagA family TonB-linked outer membrane protein</fullName>
    </submittedName>
</protein>
<accession>A0A6P1VWW9</accession>
<dbReference type="NCBIfam" id="TIGR04057">
    <property type="entry name" value="SusC_RagA_signa"/>
    <property type="match status" value="1"/>
</dbReference>
<evidence type="ECO:0000256" key="2">
    <source>
        <dbReference type="ARBA" id="ARBA00022448"/>
    </source>
</evidence>
<evidence type="ECO:0000256" key="8">
    <source>
        <dbReference type="SAM" id="SignalP"/>
    </source>
</evidence>
<dbReference type="EMBL" id="CP045997">
    <property type="protein sequence ID" value="QHV96868.1"/>
    <property type="molecule type" value="Genomic_DNA"/>
</dbReference>
<feature type="signal peptide" evidence="8">
    <location>
        <begin position="1"/>
        <end position="21"/>
    </location>
</feature>
<keyword evidence="3 7" id="KW-1134">Transmembrane beta strand</keyword>
<dbReference type="Pfam" id="PF13715">
    <property type="entry name" value="CarbopepD_reg_2"/>
    <property type="match status" value="1"/>
</dbReference>
<evidence type="ECO:0000259" key="9">
    <source>
        <dbReference type="Pfam" id="PF07715"/>
    </source>
</evidence>
<dbReference type="NCBIfam" id="TIGR04056">
    <property type="entry name" value="OMP_RagA_SusC"/>
    <property type="match status" value="1"/>
</dbReference>
<dbReference type="Proteomes" id="UP000464577">
    <property type="component" value="Chromosome"/>
</dbReference>
<gene>
    <name evidence="10" type="ORF">GJR95_18450</name>
</gene>
<dbReference type="InterPro" id="IPR039426">
    <property type="entry name" value="TonB-dep_rcpt-like"/>
</dbReference>
<organism evidence="10 11">
    <name type="scientific">Spirosoma endbachense</name>
    <dbReference type="NCBI Taxonomy" id="2666025"/>
    <lineage>
        <taxon>Bacteria</taxon>
        <taxon>Pseudomonadati</taxon>
        <taxon>Bacteroidota</taxon>
        <taxon>Cytophagia</taxon>
        <taxon>Cytophagales</taxon>
        <taxon>Cytophagaceae</taxon>
        <taxon>Spirosoma</taxon>
    </lineage>
</organism>
<evidence type="ECO:0000256" key="6">
    <source>
        <dbReference type="ARBA" id="ARBA00023237"/>
    </source>
</evidence>
<name>A0A6P1VWW9_9BACT</name>
<dbReference type="InterPro" id="IPR012910">
    <property type="entry name" value="Plug_dom"/>
</dbReference>
<dbReference type="GO" id="GO:0009279">
    <property type="term" value="C:cell outer membrane"/>
    <property type="evidence" value="ECO:0007669"/>
    <property type="project" value="UniProtKB-SubCell"/>
</dbReference>
<dbReference type="KEGG" id="senf:GJR95_18450"/>
<dbReference type="Gene3D" id="2.170.130.10">
    <property type="entry name" value="TonB-dependent receptor, plug domain"/>
    <property type="match status" value="1"/>
</dbReference>
<dbReference type="Pfam" id="PF07715">
    <property type="entry name" value="Plug"/>
    <property type="match status" value="1"/>
</dbReference>
<comment type="similarity">
    <text evidence="7">Belongs to the TonB-dependent receptor family.</text>
</comment>
<dbReference type="Gene3D" id="2.40.170.20">
    <property type="entry name" value="TonB-dependent receptor, beta-barrel domain"/>
    <property type="match status" value="1"/>
</dbReference>
<dbReference type="InterPro" id="IPR036942">
    <property type="entry name" value="Beta-barrel_TonB_sf"/>
</dbReference>
<dbReference type="InterPro" id="IPR023997">
    <property type="entry name" value="TonB-dep_OMP_SusC/RagA_CS"/>
</dbReference>
<feature type="domain" description="TonB-dependent receptor plug" evidence="9">
    <location>
        <begin position="230"/>
        <end position="333"/>
    </location>
</feature>
<evidence type="ECO:0000256" key="7">
    <source>
        <dbReference type="PROSITE-ProRule" id="PRU01360"/>
    </source>
</evidence>
<dbReference type="InterPro" id="IPR018247">
    <property type="entry name" value="EF_Hand_1_Ca_BS"/>
</dbReference>
<dbReference type="PROSITE" id="PS52016">
    <property type="entry name" value="TONB_DEPENDENT_REC_3"/>
    <property type="match status" value="1"/>
</dbReference>